<proteinExistence type="predicted"/>
<keyword evidence="2" id="KW-0274">FAD</keyword>
<keyword evidence="2" id="KW-0285">Flavoprotein</keyword>
<comment type="caution">
    <text evidence="3">The sequence shown here is derived from an EMBL/GenBank/DDBJ whole genome shotgun (WGS) entry which is preliminary data.</text>
</comment>
<dbReference type="OrthoDB" id="462203at2"/>
<name>A0A399RQR2_9PROT</name>
<dbReference type="PIRSF" id="PIRSF011396">
    <property type="entry name" value="Trp_halogenase"/>
    <property type="match status" value="1"/>
</dbReference>
<feature type="binding site" evidence="2">
    <location>
        <position position="341"/>
    </location>
    <ligand>
        <name>L-tryptophan</name>
        <dbReference type="ChEBI" id="CHEBI:57912"/>
    </ligand>
</feature>
<reference evidence="3 4" key="1">
    <citation type="submission" date="2018-08" db="EMBL/GenBank/DDBJ databases">
        <title>Henriciella mobilis sp. nov., isolated from seawater.</title>
        <authorList>
            <person name="Cheng H."/>
            <person name="Wu Y.-H."/>
            <person name="Xu X.-W."/>
            <person name="Guo L.-L."/>
        </authorList>
    </citation>
    <scope>NUCLEOTIDE SEQUENCE [LARGE SCALE GENOMIC DNA]</scope>
    <source>
        <strain evidence="3 4">JN25</strain>
    </source>
</reference>
<feature type="binding site" evidence="2">
    <location>
        <position position="332"/>
    </location>
    <ligand>
        <name>FAD</name>
        <dbReference type="ChEBI" id="CHEBI:57692"/>
    </ligand>
</feature>
<gene>
    <name evidence="3" type="ORF">D1223_02240</name>
</gene>
<dbReference type="GO" id="GO:0004497">
    <property type="term" value="F:monooxygenase activity"/>
    <property type="evidence" value="ECO:0007669"/>
    <property type="project" value="InterPro"/>
</dbReference>
<dbReference type="InterPro" id="IPR050816">
    <property type="entry name" value="Flavin-dep_Halogenase_NPB"/>
</dbReference>
<sequence length="500" mass="56112">MSDTQTNLVKRVVIAGGGTAGWIAAAGLSHHLGPALEITLIESDTIGTVGVGEATIPTQRTFHAHLGLREADFMKATGATFKLGIEFEGWLKPGHRYIHSFGTLGRHTWVAPFHHLWLHAKSRGFGGSLDDYCLELKAARADKFYTAPDKSVLNYAYHLDATAYARFLRAFSEQKGVRRVEGLIEHVEQSSETGFIEALKLQSGERIEGDLFIDCTGFRGLLIEQALKTGFDDWSDWLPMNAAVAAQSEATGPAIPYTRAIAHEGGWRWRIPLQHRVGNGIVFDSNYLDPDEAEKKLRDAIDGPLRTDPRLIRFRTGRRKRAWNKNCVALGLSGGFLEPLESTSIHLIQRGVADLVALFPYHGVTEDLANLFSRKMNRELEQVRDFLILHYKLTEREDSDFWRGRKAMDIPDTLAERIALFRESAYAYHNCDELFLTDSWVQVMMGQGLYPTGWHAVGHMFPDDKLKGALDGQRAQIERAVQQLPAHEDFVRQYCPVTPA</sequence>
<feature type="active site" evidence="1">
    <location>
        <position position="82"/>
    </location>
</feature>
<dbReference type="PANTHER" id="PTHR43747">
    <property type="entry name" value="FAD-BINDING PROTEIN"/>
    <property type="match status" value="1"/>
</dbReference>
<dbReference type="SUPFAM" id="SSF51905">
    <property type="entry name" value="FAD/NAD(P)-binding domain"/>
    <property type="match status" value="1"/>
</dbReference>
<dbReference type="RefSeq" id="WP_119374774.1">
    <property type="nucleotide sequence ID" value="NZ_QWFX01000005.1"/>
</dbReference>
<dbReference type="PANTHER" id="PTHR43747:SF4">
    <property type="entry name" value="FLAVIN-DEPENDENT TRYPTOPHAN HALOGENASE"/>
    <property type="match status" value="1"/>
</dbReference>
<dbReference type="Gene3D" id="3.50.50.60">
    <property type="entry name" value="FAD/NAD(P)-binding domain"/>
    <property type="match status" value="1"/>
</dbReference>
<protein>
    <submittedName>
        <fullName evidence="3">Tryptophan 7-halogenase</fullName>
    </submittedName>
</protein>
<keyword evidence="4" id="KW-1185">Reference proteome</keyword>
<dbReference type="InterPro" id="IPR036188">
    <property type="entry name" value="FAD/NAD-bd_sf"/>
</dbReference>
<dbReference type="InterPro" id="IPR033856">
    <property type="entry name" value="Trp_halogen"/>
</dbReference>
<evidence type="ECO:0000256" key="1">
    <source>
        <dbReference type="PIRSR" id="PIRSR011396-1"/>
    </source>
</evidence>
<feature type="binding site" evidence="2">
    <location>
        <position position="82"/>
    </location>
    <ligand>
        <name>7-chloro-L-tryptophan</name>
        <dbReference type="ChEBI" id="CHEBI:58713"/>
    </ligand>
</feature>
<dbReference type="AlphaFoldDB" id="A0A399RQR2"/>
<dbReference type="InterPro" id="IPR006905">
    <property type="entry name" value="Flavin_halogenase"/>
</dbReference>
<evidence type="ECO:0000256" key="2">
    <source>
        <dbReference type="PIRSR" id="PIRSR011396-2"/>
    </source>
</evidence>
<accession>A0A399RQR2</accession>
<feature type="binding site" evidence="2">
    <location>
        <begin position="17"/>
        <end position="20"/>
    </location>
    <ligand>
        <name>FAD</name>
        <dbReference type="ChEBI" id="CHEBI:57692"/>
    </ligand>
</feature>
<dbReference type="GO" id="GO:0000166">
    <property type="term" value="F:nucleotide binding"/>
    <property type="evidence" value="ECO:0007669"/>
    <property type="project" value="UniProtKB-KW"/>
</dbReference>
<keyword evidence="2" id="KW-0547">Nucleotide-binding</keyword>
<organism evidence="3 4">
    <name type="scientific">Henriciella mobilis</name>
    <dbReference type="NCBI Taxonomy" id="2305467"/>
    <lineage>
        <taxon>Bacteria</taxon>
        <taxon>Pseudomonadati</taxon>
        <taxon>Pseudomonadota</taxon>
        <taxon>Alphaproteobacteria</taxon>
        <taxon>Hyphomonadales</taxon>
        <taxon>Hyphomonadaceae</taxon>
        <taxon>Henriciella</taxon>
    </lineage>
</organism>
<dbReference type="Proteomes" id="UP000266385">
    <property type="component" value="Unassembled WGS sequence"/>
</dbReference>
<evidence type="ECO:0000313" key="4">
    <source>
        <dbReference type="Proteomes" id="UP000266385"/>
    </source>
</evidence>
<evidence type="ECO:0000313" key="3">
    <source>
        <dbReference type="EMBL" id="RIJ32693.1"/>
    </source>
</evidence>
<feature type="binding site" evidence="2">
    <location>
        <position position="345"/>
    </location>
    <ligand>
        <name>FAD</name>
        <dbReference type="ChEBI" id="CHEBI:57692"/>
    </ligand>
</feature>
<dbReference type="Pfam" id="PF04820">
    <property type="entry name" value="Trp_halogenase"/>
    <property type="match status" value="1"/>
</dbReference>
<dbReference type="EMBL" id="QWFX01000005">
    <property type="protein sequence ID" value="RIJ32693.1"/>
    <property type="molecule type" value="Genomic_DNA"/>
</dbReference>